<dbReference type="SUPFAM" id="SSF53098">
    <property type="entry name" value="Ribonuclease H-like"/>
    <property type="match status" value="1"/>
</dbReference>
<dbReference type="GO" id="GO:0008270">
    <property type="term" value="F:zinc ion binding"/>
    <property type="evidence" value="ECO:0007669"/>
    <property type="project" value="UniProtKB-KW"/>
</dbReference>
<dbReference type="Gene3D" id="4.10.60.10">
    <property type="entry name" value="Zinc finger, CCHC-type"/>
    <property type="match status" value="1"/>
</dbReference>
<dbReference type="InterPro" id="IPR025724">
    <property type="entry name" value="GAG-pre-integrase_dom"/>
</dbReference>
<dbReference type="Pfam" id="PF13976">
    <property type="entry name" value="gag_pre-integrs"/>
    <property type="match status" value="1"/>
</dbReference>
<evidence type="ECO:0000259" key="4">
    <source>
        <dbReference type="PROSITE" id="PS50158"/>
    </source>
</evidence>
<keyword evidence="7" id="KW-1185">Reference proteome</keyword>
<proteinExistence type="predicted"/>
<evidence type="ECO:0000313" key="6">
    <source>
        <dbReference type="EMBL" id="CAA2614758.1"/>
    </source>
</evidence>
<dbReference type="PANTHER" id="PTHR42648:SF25">
    <property type="entry name" value="RNA-DIRECTED DNA POLYMERASE"/>
    <property type="match status" value="1"/>
</dbReference>
<feature type="compositionally biased region" description="Basic and acidic residues" evidence="3">
    <location>
        <begin position="202"/>
        <end position="212"/>
    </location>
</feature>
<dbReference type="EMBL" id="LR743588">
    <property type="protein sequence ID" value="CAA2614758.1"/>
    <property type="molecule type" value="Genomic_DNA"/>
</dbReference>
<sequence>MAGGKDGVVQRVIREVSAGTGFPMLTKTNYSDWALLMKVKLRAQLLWTAIEKGGVEPHEDMQALDALCSAVPPEMWPVIANKETAKEAWEAIATMRIGDDRVKKASAQNLRRQFDSATFQEGESVEDYALRLNSMASTLNTLGDKVEETQVVEKIIRSVPQRFRQIVVAITMLLDVSTLTVADLTGRLKAAEDAFEELPSAMHHDGKLHLTEEEWDARRRKRDNEKTGGGGSSSVTHRVRHGRGRGRGRGSDKGSSSGGLTGNSGRPRGDECKRCGKLGHWARECRSKPKKEQAHVVQNEEEASLLLVKSTTARSMVPPPTSTPPRFAATPQAEDRLRRASPPPPGAKGVPVNGGAAKEERKSGAQTQIHLREEKVFAHLEEEELRDEEAWVVDTGATNHMSGSRTAFTELDTKVLGTVRFGDDSVAIGQLDEAGYHIDIEKGAMKIHEPGGRLLAKVMRGENRLYILHAKLVRQLCLEARAVEEAWKWHARLGHVNMTALRKMAREELVRGLPAVGPVDQLCEACLAGKQKRSPFPHDLCGPIAPETPNGSKYFLLLVDDRSRYMWVAMLPSKDRAAVAIKEIKARAEGESGLKLGALRTDRGGEFTSHEFAEYCAREGIHREHTAPYSPQQNGIVECRNGTVVATARSMLKANGLPGWFWGEVVATTVYILNRCPTKSVDGMMPFEVWHGKKPAVHHLKVFGCIAYVLNMTPHLKKLEDRGRKMIFIGYEYGSKAYRAYDPTARRVHVTRDVVFDENAQWDWGSGAEQGDAGSHDDMFTLEYAVGNQVPPELDGAIEVLDDDAPGPEPMSPPSVHYSGGAASIEDGGEEVEFTSPPSVHIDHLDANHDDAPLRFARSTTSLGWPRHVVSRRGR</sequence>
<dbReference type="GO" id="GO:0006508">
    <property type="term" value="P:proteolysis"/>
    <property type="evidence" value="ECO:0007669"/>
    <property type="project" value="UniProtKB-KW"/>
</dbReference>
<evidence type="ECO:0000313" key="7">
    <source>
        <dbReference type="Proteomes" id="UP001189122"/>
    </source>
</evidence>
<keyword evidence="2" id="KW-0479">Metal-binding</keyword>
<feature type="region of interest" description="Disordered" evidence="3">
    <location>
        <begin position="805"/>
        <end position="824"/>
    </location>
</feature>
<dbReference type="InterPro" id="IPR054722">
    <property type="entry name" value="PolX-like_BBD"/>
</dbReference>
<dbReference type="GO" id="GO:0008233">
    <property type="term" value="F:peptidase activity"/>
    <property type="evidence" value="ECO:0007669"/>
    <property type="project" value="UniProtKB-KW"/>
</dbReference>
<dbReference type="Gene3D" id="3.30.420.10">
    <property type="entry name" value="Ribonuclease H-like superfamily/Ribonuclease H"/>
    <property type="match status" value="1"/>
</dbReference>
<dbReference type="GO" id="GO:0015074">
    <property type="term" value="P:DNA integration"/>
    <property type="evidence" value="ECO:0007669"/>
    <property type="project" value="InterPro"/>
</dbReference>
<dbReference type="SMART" id="SM00343">
    <property type="entry name" value="ZnF_C2HC"/>
    <property type="match status" value="1"/>
</dbReference>
<dbReference type="InterPro" id="IPR057670">
    <property type="entry name" value="SH3_retrovirus"/>
</dbReference>
<dbReference type="Pfam" id="PF00665">
    <property type="entry name" value="rve"/>
    <property type="match status" value="1"/>
</dbReference>
<feature type="region of interest" description="Disordered" evidence="3">
    <location>
        <begin position="312"/>
        <end position="366"/>
    </location>
</feature>
<gene>
    <name evidence="6" type="ORF">SI7747_01001129</name>
</gene>
<dbReference type="InterPro" id="IPR001878">
    <property type="entry name" value="Znf_CCHC"/>
</dbReference>
<dbReference type="SUPFAM" id="SSF57756">
    <property type="entry name" value="Retrovirus zinc finger-like domains"/>
    <property type="match status" value="1"/>
</dbReference>
<keyword evidence="2" id="KW-0863">Zinc-finger</keyword>
<feature type="compositionally biased region" description="Basic residues" evidence="3">
    <location>
        <begin position="237"/>
        <end position="248"/>
    </location>
</feature>
<keyword evidence="1" id="KW-0378">Hydrolase</keyword>
<dbReference type="PROSITE" id="PS50158">
    <property type="entry name" value="ZF_CCHC"/>
    <property type="match status" value="1"/>
</dbReference>
<dbReference type="InterPro" id="IPR001584">
    <property type="entry name" value="Integrase_cat-core"/>
</dbReference>
<protein>
    <submittedName>
        <fullName evidence="6">Uncharacterized protein</fullName>
    </submittedName>
</protein>
<keyword evidence="1" id="KW-0645">Protease</keyword>
<reference evidence="6 7" key="1">
    <citation type="submission" date="2019-12" db="EMBL/GenBank/DDBJ databases">
        <authorList>
            <person name="Scholz U."/>
            <person name="Mascher M."/>
            <person name="Fiebig A."/>
        </authorList>
    </citation>
    <scope>NUCLEOTIDE SEQUENCE</scope>
</reference>
<name>A0A7I8IA60_SPIIN</name>
<dbReference type="PANTHER" id="PTHR42648">
    <property type="entry name" value="TRANSPOSASE, PUTATIVE-RELATED"/>
    <property type="match status" value="1"/>
</dbReference>
<feature type="domain" description="Integrase catalytic" evidence="5">
    <location>
        <begin position="528"/>
        <end position="694"/>
    </location>
</feature>
<evidence type="ECO:0000256" key="1">
    <source>
        <dbReference type="ARBA" id="ARBA00022670"/>
    </source>
</evidence>
<dbReference type="AlphaFoldDB" id="A0A7I8IA60"/>
<dbReference type="Proteomes" id="UP001189122">
    <property type="component" value="Unassembled WGS sequence"/>
</dbReference>
<dbReference type="InterPro" id="IPR012337">
    <property type="entry name" value="RNaseH-like_sf"/>
</dbReference>
<evidence type="ECO:0000256" key="2">
    <source>
        <dbReference type="PROSITE-ProRule" id="PRU00047"/>
    </source>
</evidence>
<dbReference type="InterPro" id="IPR039537">
    <property type="entry name" value="Retrotran_Ty1/copia-like"/>
</dbReference>
<dbReference type="EMBL" id="CACRZD030000001">
    <property type="protein sequence ID" value="CAA6654539.1"/>
    <property type="molecule type" value="Genomic_DNA"/>
</dbReference>
<organism evidence="6">
    <name type="scientific">Spirodela intermedia</name>
    <name type="common">Intermediate duckweed</name>
    <dbReference type="NCBI Taxonomy" id="51605"/>
    <lineage>
        <taxon>Eukaryota</taxon>
        <taxon>Viridiplantae</taxon>
        <taxon>Streptophyta</taxon>
        <taxon>Embryophyta</taxon>
        <taxon>Tracheophyta</taxon>
        <taxon>Spermatophyta</taxon>
        <taxon>Magnoliopsida</taxon>
        <taxon>Liliopsida</taxon>
        <taxon>Araceae</taxon>
        <taxon>Lemnoideae</taxon>
        <taxon>Spirodela</taxon>
    </lineage>
</organism>
<dbReference type="Pfam" id="PF25597">
    <property type="entry name" value="SH3_retrovirus"/>
    <property type="match status" value="1"/>
</dbReference>
<dbReference type="PROSITE" id="PS50994">
    <property type="entry name" value="INTEGRASE"/>
    <property type="match status" value="1"/>
</dbReference>
<evidence type="ECO:0000256" key="3">
    <source>
        <dbReference type="SAM" id="MobiDB-lite"/>
    </source>
</evidence>
<keyword evidence="2" id="KW-0862">Zinc</keyword>
<accession>A0A7I8IA60</accession>
<dbReference type="GO" id="GO:0003676">
    <property type="term" value="F:nucleic acid binding"/>
    <property type="evidence" value="ECO:0007669"/>
    <property type="project" value="InterPro"/>
</dbReference>
<feature type="domain" description="CCHC-type" evidence="4">
    <location>
        <begin position="272"/>
        <end position="287"/>
    </location>
</feature>
<dbReference type="Pfam" id="PF14223">
    <property type="entry name" value="Retrotran_gag_2"/>
    <property type="match status" value="1"/>
</dbReference>
<dbReference type="Pfam" id="PF22936">
    <property type="entry name" value="Pol_BBD"/>
    <property type="match status" value="1"/>
</dbReference>
<dbReference type="InterPro" id="IPR036875">
    <property type="entry name" value="Znf_CCHC_sf"/>
</dbReference>
<dbReference type="Pfam" id="PF00098">
    <property type="entry name" value="zf-CCHC"/>
    <property type="match status" value="1"/>
</dbReference>
<dbReference type="InterPro" id="IPR036397">
    <property type="entry name" value="RNaseH_sf"/>
</dbReference>
<feature type="region of interest" description="Disordered" evidence="3">
    <location>
        <begin position="202"/>
        <end position="272"/>
    </location>
</feature>
<evidence type="ECO:0000259" key="5">
    <source>
        <dbReference type="PROSITE" id="PS50994"/>
    </source>
</evidence>